<sequence>MAIRSTLPPIDFIRMRRSVMAANITEPGPTPEELKIIIEAGLRVPDHSRCGPWRIQIIGKK</sequence>
<dbReference type="EMBL" id="UINC01025760">
    <property type="protein sequence ID" value="SVB01946.1"/>
    <property type="molecule type" value="Genomic_DNA"/>
</dbReference>
<gene>
    <name evidence="1" type="ORF">METZ01_LOCUS154800</name>
</gene>
<evidence type="ECO:0008006" key="2">
    <source>
        <dbReference type="Google" id="ProtNLM"/>
    </source>
</evidence>
<evidence type="ECO:0000313" key="1">
    <source>
        <dbReference type="EMBL" id="SVB01946.1"/>
    </source>
</evidence>
<dbReference type="GO" id="GO:0016491">
    <property type="term" value="F:oxidoreductase activity"/>
    <property type="evidence" value="ECO:0007669"/>
    <property type="project" value="InterPro"/>
</dbReference>
<proteinExistence type="predicted"/>
<protein>
    <recommendedName>
        <fullName evidence="2">Nitroreductase domain-containing protein</fullName>
    </recommendedName>
</protein>
<dbReference type="InterPro" id="IPR000415">
    <property type="entry name" value="Nitroreductase-like"/>
</dbReference>
<feature type="non-terminal residue" evidence="1">
    <location>
        <position position="61"/>
    </location>
</feature>
<organism evidence="1">
    <name type="scientific">marine metagenome</name>
    <dbReference type="NCBI Taxonomy" id="408172"/>
    <lineage>
        <taxon>unclassified sequences</taxon>
        <taxon>metagenomes</taxon>
        <taxon>ecological metagenomes</taxon>
    </lineage>
</organism>
<dbReference type="Gene3D" id="3.40.109.10">
    <property type="entry name" value="NADH Oxidase"/>
    <property type="match status" value="1"/>
</dbReference>
<dbReference type="AlphaFoldDB" id="A0A382AKA4"/>
<name>A0A382AKA4_9ZZZZ</name>
<dbReference type="SUPFAM" id="SSF55469">
    <property type="entry name" value="FMN-dependent nitroreductase-like"/>
    <property type="match status" value="1"/>
</dbReference>
<reference evidence="1" key="1">
    <citation type="submission" date="2018-05" db="EMBL/GenBank/DDBJ databases">
        <authorList>
            <person name="Lanie J.A."/>
            <person name="Ng W.-L."/>
            <person name="Kazmierczak K.M."/>
            <person name="Andrzejewski T.M."/>
            <person name="Davidsen T.M."/>
            <person name="Wayne K.J."/>
            <person name="Tettelin H."/>
            <person name="Glass J.I."/>
            <person name="Rusch D."/>
            <person name="Podicherti R."/>
            <person name="Tsui H.-C.T."/>
            <person name="Winkler M.E."/>
        </authorList>
    </citation>
    <scope>NUCLEOTIDE SEQUENCE</scope>
</reference>
<accession>A0A382AKA4</accession>